<dbReference type="Proteomes" id="UP000038010">
    <property type="component" value="Unassembled WGS sequence"/>
</dbReference>
<name>A0A0N1NYM3_9EURO</name>
<evidence type="ECO:0000256" key="5">
    <source>
        <dbReference type="SAM" id="SignalP"/>
    </source>
</evidence>
<dbReference type="InterPro" id="IPR006045">
    <property type="entry name" value="Cupin_1"/>
</dbReference>
<organism evidence="7 8">
    <name type="scientific">Cyphellophora attinorum</name>
    <dbReference type="NCBI Taxonomy" id="1664694"/>
    <lineage>
        <taxon>Eukaryota</taxon>
        <taxon>Fungi</taxon>
        <taxon>Dikarya</taxon>
        <taxon>Ascomycota</taxon>
        <taxon>Pezizomycotina</taxon>
        <taxon>Eurotiomycetes</taxon>
        <taxon>Chaetothyriomycetidae</taxon>
        <taxon>Chaetothyriales</taxon>
        <taxon>Cyphellophoraceae</taxon>
        <taxon>Cyphellophora</taxon>
    </lineage>
</organism>
<dbReference type="InterPro" id="IPR051610">
    <property type="entry name" value="GPI/OXD"/>
</dbReference>
<feature type="region of interest" description="Disordered" evidence="4">
    <location>
        <begin position="28"/>
        <end position="68"/>
    </location>
</feature>
<feature type="binding site" evidence="3">
    <location>
        <position position="303"/>
    </location>
    <ligand>
        <name>Mn(2+)</name>
        <dbReference type="ChEBI" id="CHEBI:29035"/>
        <label>2</label>
    </ligand>
</feature>
<feature type="binding site" evidence="3">
    <location>
        <position position="301"/>
    </location>
    <ligand>
        <name>Mn(2+)</name>
        <dbReference type="ChEBI" id="CHEBI:29035"/>
        <label>2</label>
    </ligand>
</feature>
<feature type="binding site" evidence="3">
    <location>
        <position position="128"/>
    </location>
    <ligand>
        <name>Mn(2+)</name>
        <dbReference type="ChEBI" id="CHEBI:29035"/>
        <label>1</label>
    </ligand>
</feature>
<dbReference type="EMBL" id="LFJN01000032">
    <property type="protein sequence ID" value="KPI36265.1"/>
    <property type="molecule type" value="Genomic_DNA"/>
</dbReference>
<dbReference type="CDD" id="cd20305">
    <property type="entry name" value="cupin_OxDC_C"/>
    <property type="match status" value="1"/>
</dbReference>
<sequence>MKLLRIFSSSLLISNAVAGLVSRQSAQNSFEQGSPRTNNGSRGSIISGGTNHDLDLQNPDGLGQQTTDAGTVPNLKWSFSLSKTRIFPGGWTRTQVIQDLPQSHDIAAAQQHLKKGAVRELHWHKVAEWGFVYTGRVTVSAVDENGQYQVEELGVGDIWYFPKGQAHAIQGLDDENEYLLTFDEGNFDAVGVTFNLGDWVAHTPKSILAKNFGVNESVFANIPTVDPYISQLNVSNNNVTGGNGPLTGNASYVYRTFQHDPEPVPGNGGTFYRIDSTNFPVSKTIAATFVTLKPGGLRELHWHPTAEEWLYFHSGEGRATVFIGNGAARTFDFQAGDTAVFPDNSGHYIENTGSEDLVWIEIYKSDRVADISLGQWLALTPHDVVASILKIPIDVVDQIKKDKQLLIAAS</sequence>
<gene>
    <name evidence="7" type="ORF">AB675_7308</name>
</gene>
<feature type="binding site" evidence="3">
    <location>
        <position position="167"/>
    </location>
    <ligand>
        <name>Mn(2+)</name>
        <dbReference type="ChEBI" id="CHEBI:29035"/>
        <label>1</label>
    </ligand>
</feature>
<dbReference type="SMART" id="SM00835">
    <property type="entry name" value="Cupin_1"/>
    <property type="match status" value="2"/>
</dbReference>
<keyword evidence="3" id="KW-0464">Manganese</keyword>
<dbReference type="PANTHER" id="PTHR35848:SF9">
    <property type="entry name" value="SLL1358 PROTEIN"/>
    <property type="match status" value="1"/>
</dbReference>
<accession>A0A0N1NYM3</accession>
<feature type="signal peptide" evidence="5">
    <location>
        <begin position="1"/>
        <end position="18"/>
    </location>
</feature>
<dbReference type="VEuPathDB" id="FungiDB:AB675_7308"/>
<dbReference type="InterPro" id="IPR011051">
    <property type="entry name" value="RmlC_Cupin_sf"/>
</dbReference>
<feature type="active site" description="Proton donor" evidence="2">
    <location>
        <position position="361"/>
    </location>
</feature>
<dbReference type="Gene3D" id="2.60.120.10">
    <property type="entry name" value="Jelly Rolls"/>
    <property type="match status" value="2"/>
</dbReference>
<feature type="compositionally biased region" description="Low complexity" evidence="4">
    <location>
        <begin position="37"/>
        <end position="51"/>
    </location>
</feature>
<evidence type="ECO:0000313" key="7">
    <source>
        <dbReference type="EMBL" id="KPI36265.1"/>
    </source>
</evidence>
<dbReference type="GO" id="GO:0033609">
    <property type="term" value="P:oxalate metabolic process"/>
    <property type="evidence" value="ECO:0007669"/>
    <property type="project" value="InterPro"/>
</dbReference>
<feature type="binding site" evidence="3">
    <location>
        <position position="308"/>
    </location>
    <ligand>
        <name>Mn(2+)</name>
        <dbReference type="ChEBI" id="CHEBI:29035"/>
        <label>2</label>
    </ligand>
</feature>
<evidence type="ECO:0000313" key="8">
    <source>
        <dbReference type="Proteomes" id="UP000038010"/>
    </source>
</evidence>
<evidence type="ECO:0000256" key="1">
    <source>
        <dbReference type="ARBA" id="ARBA00022723"/>
    </source>
</evidence>
<dbReference type="OrthoDB" id="10263073at2759"/>
<dbReference type="PANTHER" id="PTHR35848">
    <property type="entry name" value="OXALATE-BINDING PROTEIN"/>
    <property type="match status" value="1"/>
</dbReference>
<keyword evidence="5" id="KW-0732">Signal</keyword>
<evidence type="ECO:0000256" key="4">
    <source>
        <dbReference type="SAM" id="MobiDB-lite"/>
    </source>
</evidence>
<feature type="chain" id="PRO_5005879441" evidence="5">
    <location>
        <begin position="19"/>
        <end position="410"/>
    </location>
</feature>
<keyword evidence="8" id="KW-1185">Reference proteome</keyword>
<evidence type="ECO:0000256" key="3">
    <source>
        <dbReference type="PIRSR" id="PIRSR617774-2"/>
    </source>
</evidence>
<dbReference type="AlphaFoldDB" id="A0A0N1NYM3"/>
<proteinExistence type="predicted"/>
<dbReference type="InterPro" id="IPR014710">
    <property type="entry name" value="RmlC-like_jellyroll"/>
</dbReference>
<keyword evidence="1 3" id="KW-0479">Metal-binding</keyword>
<reference evidence="7 8" key="1">
    <citation type="submission" date="2015-06" db="EMBL/GenBank/DDBJ databases">
        <title>Draft genome of the ant-associated black yeast Phialophora attae CBS 131958.</title>
        <authorList>
            <person name="Moreno L.F."/>
            <person name="Stielow B.J."/>
            <person name="de Hoog S."/>
            <person name="Vicente V.A."/>
            <person name="Weiss V.A."/>
            <person name="de Vries M."/>
            <person name="Cruz L.M."/>
            <person name="Souza E.M."/>
        </authorList>
    </citation>
    <scope>NUCLEOTIDE SEQUENCE [LARGE SCALE GENOMIC DNA]</scope>
    <source>
        <strain evidence="7 8">CBS 131958</strain>
    </source>
</reference>
<feature type="binding site" evidence="3">
    <location>
        <position position="347"/>
    </location>
    <ligand>
        <name>Mn(2+)</name>
        <dbReference type="ChEBI" id="CHEBI:29035"/>
        <label>2</label>
    </ligand>
</feature>
<dbReference type="GeneID" id="28739545"/>
<feature type="binding site" evidence="3">
    <location>
        <position position="124"/>
    </location>
    <ligand>
        <name>Mn(2+)</name>
        <dbReference type="ChEBI" id="CHEBI:29035"/>
        <label>1</label>
    </ligand>
</feature>
<feature type="binding site" evidence="3">
    <location>
        <position position="122"/>
    </location>
    <ligand>
        <name>Mn(2+)</name>
        <dbReference type="ChEBI" id="CHEBI:29035"/>
        <label>1</label>
    </ligand>
</feature>
<evidence type="ECO:0000256" key="2">
    <source>
        <dbReference type="PIRSR" id="PIRSR617774-1"/>
    </source>
</evidence>
<dbReference type="SUPFAM" id="SSF51182">
    <property type="entry name" value="RmlC-like cupins"/>
    <property type="match status" value="1"/>
</dbReference>
<dbReference type="Pfam" id="PF00190">
    <property type="entry name" value="Cupin_1"/>
    <property type="match status" value="2"/>
</dbReference>
<comment type="cofactor">
    <cofactor evidence="3">
        <name>Mn(2+)</name>
        <dbReference type="ChEBI" id="CHEBI:29035"/>
    </cofactor>
    <text evidence="3">Binds 2 manganese ions per subunit.</text>
</comment>
<feature type="domain" description="Cupin type-1" evidence="6">
    <location>
        <begin position="79"/>
        <end position="220"/>
    </location>
</feature>
<feature type="domain" description="Cupin type-1" evidence="6">
    <location>
        <begin position="255"/>
        <end position="397"/>
    </location>
</feature>
<dbReference type="NCBIfam" id="TIGR03404">
    <property type="entry name" value="bicupin_oxalic"/>
    <property type="match status" value="1"/>
</dbReference>
<dbReference type="GO" id="GO:0046872">
    <property type="term" value="F:metal ion binding"/>
    <property type="evidence" value="ECO:0007669"/>
    <property type="project" value="UniProtKB-KW"/>
</dbReference>
<dbReference type="InterPro" id="IPR017774">
    <property type="entry name" value="Bicupin_oxalate_deCO2ase/Oxase"/>
</dbReference>
<comment type="caution">
    <text evidence="7">The sequence shown here is derived from an EMBL/GenBank/DDBJ whole genome shotgun (WGS) entry which is preliminary data.</text>
</comment>
<protein>
    <submittedName>
        <fullName evidence="7">Oxalate decarboxylase OxdD</fullName>
    </submittedName>
</protein>
<dbReference type="STRING" id="1664694.A0A0N1NYM3"/>
<evidence type="ECO:0000259" key="6">
    <source>
        <dbReference type="SMART" id="SM00835"/>
    </source>
</evidence>
<dbReference type="RefSeq" id="XP_017996228.1">
    <property type="nucleotide sequence ID" value="XM_018147665.1"/>
</dbReference>